<dbReference type="GO" id="GO:1990961">
    <property type="term" value="P:xenobiotic detoxification by transmembrane export across the plasma membrane"/>
    <property type="evidence" value="ECO:0007669"/>
    <property type="project" value="InterPro"/>
</dbReference>
<evidence type="ECO:0000256" key="3">
    <source>
        <dbReference type="ARBA" id="ARBA00022692"/>
    </source>
</evidence>
<keyword evidence="8" id="KW-1185">Reference proteome</keyword>
<evidence type="ECO:0000256" key="5">
    <source>
        <dbReference type="ARBA" id="ARBA00023136"/>
    </source>
</evidence>
<keyword evidence="4 6" id="KW-1133">Transmembrane helix</keyword>
<dbReference type="PANTHER" id="PTHR11206">
    <property type="entry name" value="MULTIDRUG RESISTANCE PROTEIN"/>
    <property type="match status" value="1"/>
</dbReference>
<reference evidence="7" key="3">
    <citation type="submission" date="2020-12" db="UniProtKB">
        <authorList>
            <consortium name="EnsemblPlants"/>
        </authorList>
    </citation>
    <scope>IDENTIFICATION</scope>
</reference>
<keyword evidence="3 6" id="KW-0812">Transmembrane</keyword>
<proteinExistence type="inferred from homology"/>
<feature type="transmembrane region" description="Helical" evidence="6">
    <location>
        <begin position="141"/>
        <end position="164"/>
    </location>
</feature>
<dbReference type="InterPro" id="IPR045069">
    <property type="entry name" value="MATE_euk"/>
</dbReference>
<organism evidence="7 8">
    <name type="scientific">Physcomitrium patens</name>
    <name type="common">Spreading-leaved earth moss</name>
    <name type="synonym">Physcomitrella patens</name>
    <dbReference type="NCBI Taxonomy" id="3218"/>
    <lineage>
        <taxon>Eukaryota</taxon>
        <taxon>Viridiplantae</taxon>
        <taxon>Streptophyta</taxon>
        <taxon>Embryophyta</taxon>
        <taxon>Bryophyta</taxon>
        <taxon>Bryophytina</taxon>
        <taxon>Bryopsida</taxon>
        <taxon>Funariidae</taxon>
        <taxon>Funariales</taxon>
        <taxon>Funariaceae</taxon>
        <taxon>Physcomitrium</taxon>
    </lineage>
</organism>
<feature type="transmembrane region" description="Helical" evidence="6">
    <location>
        <begin position="176"/>
        <end position="195"/>
    </location>
</feature>
<comment type="similarity">
    <text evidence="2 6">Belongs to the multi antimicrobial extrusion (MATE) (TC 2.A.66.1) family.</text>
</comment>
<dbReference type="GO" id="GO:0042910">
    <property type="term" value="F:xenobiotic transmembrane transporter activity"/>
    <property type="evidence" value="ECO:0007669"/>
    <property type="project" value="InterPro"/>
</dbReference>
<feature type="transmembrane region" description="Helical" evidence="6">
    <location>
        <begin position="436"/>
        <end position="453"/>
    </location>
</feature>
<gene>
    <name evidence="7" type="primary">LOC112279443</name>
</gene>
<feature type="transmembrane region" description="Helical" evidence="6">
    <location>
        <begin position="232"/>
        <end position="255"/>
    </location>
</feature>
<reference evidence="7 8" key="2">
    <citation type="journal article" date="2018" name="Plant J.">
        <title>The Physcomitrella patens chromosome-scale assembly reveals moss genome structure and evolution.</title>
        <authorList>
            <person name="Lang D."/>
            <person name="Ullrich K.K."/>
            <person name="Murat F."/>
            <person name="Fuchs J."/>
            <person name="Jenkins J."/>
            <person name="Haas F.B."/>
            <person name="Piednoel M."/>
            <person name="Gundlach H."/>
            <person name="Van Bel M."/>
            <person name="Meyberg R."/>
            <person name="Vives C."/>
            <person name="Morata J."/>
            <person name="Symeonidi A."/>
            <person name="Hiss M."/>
            <person name="Muchero W."/>
            <person name="Kamisugi Y."/>
            <person name="Saleh O."/>
            <person name="Blanc G."/>
            <person name="Decker E.L."/>
            <person name="van Gessel N."/>
            <person name="Grimwood J."/>
            <person name="Hayes R.D."/>
            <person name="Graham S.W."/>
            <person name="Gunter L.E."/>
            <person name="McDaniel S.F."/>
            <person name="Hoernstein S.N.W."/>
            <person name="Larsson A."/>
            <person name="Li F.W."/>
            <person name="Perroud P.F."/>
            <person name="Phillips J."/>
            <person name="Ranjan P."/>
            <person name="Rokshar D.S."/>
            <person name="Rothfels C.J."/>
            <person name="Schneider L."/>
            <person name="Shu S."/>
            <person name="Stevenson D.W."/>
            <person name="Thummler F."/>
            <person name="Tillich M."/>
            <person name="Villarreal Aguilar J.C."/>
            <person name="Widiez T."/>
            <person name="Wong G.K."/>
            <person name="Wymore A."/>
            <person name="Zhang Y."/>
            <person name="Zimmer A.D."/>
            <person name="Quatrano R.S."/>
            <person name="Mayer K.F.X."/>
            <person name="Goodstein D."/>
            <person name="Casacuberta J.M."/>
            <person name="Vandepoele K."/>
            <person name="Reski R."/>
            <person name="Cuming A.C."/>
            <person name="Tuskan G.A."/>
            <person name="Maumus F."/>
            <person name="Salse J."/>
            <person name="Schmutz J."/>
            <person name="Rensing S.A."/>
        </authorList>
    </citation>
    <scope>NUCLEOTIDE SEQUENCE [LARGE SCALE GENOMIC DNA]</scope>
    <source>
        <strain evidence="7 8">cv. Gransden 2004</strain>
    </source>
</reference>
<feature type="transmembrane region" description="Helical" evidence="6">
    <location>
        <begin position="276"/>
        <end position="295"/>
    </location>
</feature>
<reference evidence="7 8" key="1">
    <citation type="journal article" date="2008" name="Science">
        <title>The Physcomitrella genome reveals evolutionary insights into the conquest of land by plants.</title>
        <authorList>
            <person name="Rensing S."/>
            <person name="Lang D."/>
            <person name="Zimmer A."/>
            <person name="Terry A."/>
            <person name="Salamov A."/>
            <person name="Shapiro H."/>
            <person name="Nishiyama T."/>
            <person name="Perroud P.-F."/>
            <person name="Lindquist E."/>
            <person name="Kamisugi Y."/>
            <person name="Tanahashi T."/>
            <person name="Sakakibara K."/>
            <person name="Fujita T."/>
            <person name="Oishi K."/>
            <person name="Shin-I T."/>
            <person name="Kuroki Y."/>
            <person name="Toyoda A."/>
            <person name="Suzuki Y."/>
            <person name="Hashimoto A."/>
            <person name="Yamaguchi K."/>
            <person name="Sugano A."/>
            <person name="Kohara Y."/>
            <person name="Fujiyama A."/>
            <person name="Anterola A."/>
            <person name="Aoki S."/>
            <person name="Ashton N."/>
            <person name="Barbazuk W.B."/>
            <person name="Barker E."/>
            <person name="Bennetzen J."/>
            <person name="Bezanilla M."/>
            <person name="Blankenship R."/>
            <person name="Cho S.H."/>
            <person name="Dutcher S."/>
            <person name="Estelle M."/>
            <person name="Fawcett J.A."/>
            <person name="Gundlach H."/>
            <person name="Hanada K."/>
            <person name="Heyl A."/>
            <person name="Hicks K.A."/>
            <person name="Hugh J."/>
            <person name="Lohr M."/>
            <person name="Mayer K."/>
            <person name="Melkozernov A."/>
            <person name="Murata T."/>
            <person name="Nelson D."/>
            <person name="Pils B."/>
            <person name="Prigge M."/>
            <person name="Reiss B."/>
            <person name="Renner T."/>
            <person name="Rombauts S."/>
            <person name="Rushton P."/>
            <person name="Sanderfoot A."/>
            <person name="Schween G."/>
            <person name="Shiu S.-H."/>
            <person name="Stueber K."/>
            <person name="Theodoulou F.L."/>
            <person name="Tu H."/>
            <person name="Van de Peer Y."/>
            <person name="Verrier P.J."/>
            <person name="Waters E."/>
            <person name="Wood A."/>
            <person name="Yang L."/>
            <person name="Cove D."/>
            <person name="Cuming A."/>
            <person name="Hasebe M."/>
            <person name="Lucas S."/>
            <person name="Mishler D.B."/>
            <person name="Reski R."/>
            <person name="Grigoriev I."/>
            <person name="Quatrano R.S."/>
            <person name="Boore J.L."/>
        </authorList>
    </citation>
    <scope>NUCLEOTIDE SEQUENCE [LARGE SCALE GENOMIC DNA]</scope>
    <source>
        <strain evidence="7 8">cv. Gransden 2004</strain>
    </source>
</reference>
<dbReference type="EMBL" id="ABEU02000001">
    <property type="status" value="NOT_ANNOTATED_CDS"/>
    <property type="molecule type" value="Genomic_DNA"/>
</dbReference>
<evidence type="ECO:0000256" key="4">
    <source>
        <dbReference type="ARBA" id="ARBA00022989"/>
    </source>
</evidence>
<feature type="transmembrane region" description="Helical" evidence="6">
    <location>
        <begin position="315"/>
        <end position="337"/>
    </location>
</feature>
<feature type="transmembrane region" description="Helical" evidence="6">
    <location>
        <begin position="460"/>
        <end position="484"/>
    </location>
</feature>
<dbReference type="RefSeq" id="XP_024369647.1">
    <property type="nucleotide sequence ID" value="XM_024513879.2"/>
</dbReference>
<dbReference type="GO" id="GO:0015297">
    <property type="term" value="F:antiporter activity"/>
    <property type="evidence" value="ECO:0007669"/>
    <property type="project" value="InterPro"/>
</dbReference>
<accession>A0A7I4BV89</accession>
<dbReference type="GO" id="GO:0022857">
    <property type="term" value="F:transmembrane transporter activity"/>
    <property type="evidence" value="ECO:0000318"/>
    <property type="project" value="GO_Central"/>
</dbReference>
<feature type="transmembrane region" description="Helical" evidence="6">
    <location>
        <begin position="95"/>
        <end position="120"/>
    </location>
</feature>
<sequence length="542" mass="58650">MDDRNGASHEPLLQSKIEECIHQEHTITLADGVTRSVSRRDDTISFTSEWVLKELRNQMYIAGPMVSVTLLQYLLMVVSLMFIGHLGELQLASAAIAGSFAGVSGTSLLQGMACALETLCGQAYGSKQYHMLGIYMQRAMLVLFVVSLPIAIVWWNTGSILVVLGQDPEISAGAGVYARFLLPFLFGVVVLQPLVKFLQTQSEVLAMALFSAATLILHVPLCWVLIYKLGLGYRGAALASGISCWLNTLLLASYVKFSPRFRRTWTSFSRESFNDLPAFFKLAVPSALMMCLEYWSFQGLVLMSGLLPNPKLETATLSLCLTGTALLYMIPFGIGAAASTRVSNELGAGRPQAAKGSVIIAVLLGVTEGLIMATALYLGRYTWSKAFTNENEVIEYVGRVSPLLAIMHVMDATQGVLSGVARGCGWLAFGAAANLLAYYFVGLPTAVVLAFVFKLGGRGLWCGLIMGVTTQALSLLVITCITNWQQQADQALLRVYSSVTATLPTEANKEQKDEIPALLLLNDGVHEESLLKPATTSQQVCS</sequence>
<evidence type="ECO:0000313" key="7">
    <source>
        <dbReference type="EnsemblPlants" id="Pp3c1_37590V3.2"/>
    </source>
</evidence>
<dbReference type="Gramene" id="Pp3c1_37590V3.2">
    <property type="protein sequence ID" value="Pp3c1_37590V3.2"/>
    <property type="gene ID" value="Pp3c1_37590"/>
</dbReference>
<evidence type="ECO:0000256" key="6">
    <source>
        <dbReference type="RuleBase" id="RU004914"/>
    </source>
</evidence>
<dbReference type="InterPro" id="IPR002528">
    <property type="entry name" value="MATE_fam"/>
</dbReference>
<dbReference type="GeneID" id="112279443"/>
<name>A0A7I4BV89_PHYPA</name>
<evidence type="ECO:0000313" key="8">
    <source>
        <dbReference type="Proteomes" id="UP000006727"/>
    </source>
</evidence>
<dbReference type="OrthoDB" id="2126698at2759"/>
<evidence type="ECO:0000256" key="2">
    <source>
        <dbReference type="ARBA" id="ARBA00010199"/>
    </source>
</evidence>
<feature type="transmembrane region" description="Helical" evidence="6">
    <location>
        <begin position="204"/>
        <end position="226"/>
    </location>
</feature>
<dbReference type="GO" id="GO:0016020">
    <property type="term" value="C:membrane"/>
    <property type="evidence" value="ECO:0000318"/>
    <property type="project" value="GO_Central"/>
</dbReference>
<dbReference type="Proteomes" id="UP000006727">
    <property type="component" value="Chromosome 1"/>
</dbReference>
<dbReference type="CDD" id="cd13132">
    <property type="entry name" value="MATE_eukaryotic"/>
    <property type="match status" value="1"/>
</dbReference>
<dbReference type="FunCoup" id="A0A7I4BV89">
    <property type="interactions" value="388"/>
</dbReference>
<dbReference type="NCBIfam" id="TIGR00797">
    <property type="entry name" value="matE"/>
    <property type="match status" value="1"/>
</dbReference>
<dbReference type="KEGG" id="ppp:112279443"/>
<protein>
    <recommendedName>
        <fullName evidence="6">Protein DETOXIFICATION</fullName>
    </recommendedName>
    <alternativeName>
        <fullName evidence="6">Multidrug and toxic compound extrusion protein</fullName>
    </alternativeName>
</protein>
<feature type="transmembrane region" description="Helical" evidence="6">
    <location>
        <begin position="60"/>
        <end position="83"/>
    </location>
</feature>
<evidence type="ECO:0000256" key="1">
    <source>
        <dbReference type="ARBA" id="ARBA00004141"/>
    </source>
</evidence>
<dbReference type="InParanoid" id="A0A7I4BV89"/>
<dbReference type="AlphaFoldDB" id="A0A7I4BV89"/>
<comment type="subcellular location">
    <subcellularLocation>
        <location evidence="1">Membrane</location>
        <topology evidence="1">Multi-pass membrane protein</topology>
    </subcellularLocation>
</comment>
<feature type="transmembrane region" description="Helical" evidence="6">
    <location>
        <begin position="358"/>
        <end position="378"/>
    </location>
</feature>
<keyword evidence="5 6" id="KW-0472">Membrane</keyword>
<dbReference type="EnsemblPlants" id="Pp3c1_37590V3.2">
    <property type="protein sequence ID" value="Pp3c1_37590V3.2"/>
    <property type="gene ID" value="Pp3c1_37590"/>
</dbReference>
<dbReference type="RefSeq" id="XP_024369657.1">
    <property type="nucleotide sequence ID" value="XM_024513889.2"/>
</dbReference>
<dbReference type="Pfam" id="PF01554">
    <property type="entry name" value="MatE"/>
    <property type="match status" value="2"/>
</dbReference>